<dbReference type="CDD" id="cd00077">
    <property type="entry name" value="HDc"/>
    <property type="match status" value="1"/>
</dbReference>
<evidence type="ECO:0000313" key="3">
    <source>
        <dbReference type="Proteomes" id="UP000551563"/>
    </source>
</evidence>
<dbReference type="GO" id="GO:0006203">
    <property type="term" value="P:dGTP catabolic process"/>
    <property type="evidence" value="ECO:0007669"/>
    <property type="project" value="TreeGrafter"/>
</dbReference>
<evidence type="ECO:0000313" key="2">
    <source>
        <dbReference type="EMBL" id="HHV67960.1"/>
    </source>
</evidence>
<feature type="domain" description="HD" evidence="1">
    <location>
        <begin position="34"/>
        <end position="156"/>
    </location>
</feature>
<dbReference type="InterPro" id="IPR050135">
    <property type="entry name" value="dGTPase-like"/>
</dbReference>
<dbReference type="InterPro" id="IPR045509">
    <property type="entry name" value="HD_assoc_2"/>
</dbReference>
<dbReference type="InterPro" id="IPR003607">
    <property type="entry name" value="HD/PDEase_dom"/>
</dbReference>
<dbReference type="EMBL" id="DUMN01000298">
    <property type="protein sequence ID" value="HHV67960.1"/>
    <property type="molecule type" value="Genomic_DNA"/>
</dbReference>
<proteinExistence type="predicted"/>
<dbReference type="Pfam" id="PF19276">
    <property type="entry name" value="HD_assoc_2"/>
    <property type="match status" value="1"/>
</dbReference>
<dbReference type="PROSITE" id="PS51831">
    <property type="entry name" value="HD"/>
    <property type="match status" value="1"/>
</dbReference>
<protein>
    <submittedName>
        <fullName evidence="2">HD domain-containing protein</fullName>
    </submittedName>
</protein>
<dbReference type="AlphaFoldDB" id="A0A7V6PBQ4"/>
<dbReference type="Pfam" id="PF01966">
    <property type="entry name" value="HD"/>
    <property type="match status" value="1"/>
</dbReference>
<dbReference type="InterPro" id="IPR006674">
    <property type="entry name" value="HD_domain"/>
</dbReference>
<dbReference type="Proteomes" id="UP000551563">
    <property type="component" value="Unassembled WGS sequence"/>
</dbReference>
<reference evidence="2 3" key="1">
    <citation type="journal article" date="2020" name="Biotechnol. Biofuels">
        <title>New insights from the biogas microbiome by comprehensive genome-resolved metagenomics of nearly 1600 species originating from multiple anaerobic digesters.</title>
        <authorList>
            <person name="Campanaro S."/>
            <person name="Treu L."/>
            <person name="Rodriguez-R L.M."/>
            <person name="Kovalovszki A."/>
            <person name="Ziels R.M."/>
            <person name="Maus I."/>
            <person name="Zhu X."/>
            <person name="Kougias P.G."/>
            <person name="Basile A."/>
            <person name="Luo G."/>
            <person name="Schluter A."/>
            <person name="Konstantinidis K.T."/>
            <person name="Angelidaki I."/>
        </authorList>
    </citation>
    <scope>NUCLEOTIDE SEQUENCE [LARGE SCALE GENOMIC DNA]</scope>
    <source>
        <strain evidence="2">AS04akNAM_66</strain>
    </source>
</reference>
<gene>
    <name evidence="2" type="ORF">GXX48_10010</name>
</gene>
<sequence length="444" mass="49643">MLWEVAQTFPFQRLRRIKQLGFSDLVYPGATHSRYAHSLGVYHTAHQLLDRIERQMSDRSHSKRMQSLAAALLHDLGHGAFSHAFEKVGKKLKLEMANHELVSDALIRDSEVTPILNRLGKGFAEDVADIIQGIGEKTIYNAVVSSQFDADRLDYMRRDRLMSGTQHSAIDFEWLLANLEIGTVSTGVDDKKIGHVDTIVLGPKAVHAAEAYVLGLFQLYPTVYLHKATRGAELLFVELISRVVTLCQNGESKFTGLPNLHPLVKFAKKPADLERALELDDTVIWGALPMLKEAKDKVIAEFAERLQARKLFKCVDVQVELSKSINPKGSDDAANLKSIDVASARVILAIEEWNGRYSSDTKRILIDQYSRTPYKSVEDTDGPLDQIHIKTASGELVDLKKRSKVVDALTPFKIVRAYVADNDDDARNALKKIIEEACNEKQAS</sequence>
<evidence type="ECO:0000259" key="1">
    <source>
        <dbReference type="PROSITE" id="PS51831"/>
    </source>
</evidence>
<dbReference type="SMART" id="SM00471">
    <property type="entry name" value="HDc"/>
    <property type="match status" value="1"/>
</dbReference>
<dbReference type="SUPFAM" id="SSF109604">
    <property type="entry name" value="HD-domain/PDEase-like"/>
    <property type="match status" value="1"/>
</dbReference>
<name>A0A7V6PBQ4_9HYPH</name>
<dbReference type="Gene3D" id="1.10.3210.10">
    <property type="entry name" value="Hypothetical protein af1432"/>
    <property type="match status" value="1"/>
</dbReference>
<organism evidence="2 3">
    <name type="scientific">Brucella intermedia</name>
    <dbReference type="NCBI Taxonomy" id="94625"/>
    <lineage>
        <taxon>Bacteria</taxon>
        <taxon>Pseudomonadati</taxon>
        <taxon>Pseudomonadota</taxon>
        <taxon>Alphaproteobacteria</taxon>
        <taxon>Hyphomicrobiales</taxon>
        <taxon>Brucellaceae</taxon>
        <taxon>Brucella/Ochrobactrum group</taxon>
        <taxon>Brucella</taxon>
    </lineage>
</organism>
<accession>A0A7V6PBQ4</accession>
<dbReference type="PANTHER" id="PTHR11373">
    <property type="entry name" value="DEOXYNUCLEOSIDE TRIPHOSPHATE TRIPHOSPHOHYDROLASE"/>
    <property type="match status" value="1"/>
</dbReference>
<dbReference type="PANTHER" id="PTHR11373:SF4">
    <property type="entry name" value="DEOXYNUCLEOSIDE TRIPHOSPHATE TRIPHOSPHOHYDROLASE SAMHD1"/>
    <property type="match status" value="1"/>
</dbReference>
<dbReference type="GO" id="GO:0008832">
    <property type="term" value="F:dGTPase activity"/>
    <property type="evidence" value="ECO:0007669"/>
    <property type="project" value="TreeGrafter"/>
</dbReference>
<comment type="caution">
    <text evidence="2">The sequence shown here is derived from an EMBL/GenBank/DDBJ whole genome shotgun (WGS) entry which is preliminary data.</text>
</comment>